<proteinExistence type="predicted"/>
<accession>A0ABS1L138</accession>
<dbReference type="RefSeq" id="WP_202015825.1">
    <property type="nucleotide sequence ID" value="NZ_JAERRB010000016.1"/>
</dbReference>
<dbReference type="EMBL" id="JAERRB010000016">
    <property type="protein sequence ID" value="MBL0745404.1"/>
    <property type="molecule type" value="Genomic_DNA"/>
</dbReference>
<evidence type="ECO:0000313" key="3">
    <source>
        <dbReference type="Proteomes" id="UP000613030"/>
    </source>
</evidence>
<gene>
    <name evidence="2" type="ORF">JI741_29505</name>
</gene>
<feature type="region of interest" description="Disordered" evidence="1">
    <location>
        <begin position="121"/>
        <end position="142"/>
    </location>
</feature>
<protein>
    <submittedName>
        <fullName evidence="2">Uncharacterized protein</fullName>
    </submittedName>
</protein>
<feature type="region of interest" description="Disordered" evidence="1">
    <location>
        <begin position="30"/>
        <end position="54"/>
    </location>
</feature>
<comment type="caution">
    <text evidence="2">The sequence shown here is derived from an EMBL/GenBank/DDBJ whole genome shotgun (WGS) entry which is preliminary data.</text>
</comment>
<organism evidence="2 3">
    <name type="scientific">Chryseolinea lacunae</name>
    <dbReference type="NCBI Taxonomy" id="2801331"/>
    <lineage>
        <taxon>Bacteria</taxon>
        <taxon>Pseudomonadati</taxon>
        <taxon>Bacteroidota</taxon>
        <taxon>Cytophagia</taxon>
        <taxon>Cytophagales</taxon>
        <taxon>Fulvivirgaceae</taxon>
        <taxon>Chryseolinea</taxon>
    </lineage>
</organism>
<sequence>MKMTKQDVSRASDFIEFTLHVNALKKSEETLKKESADAKQKGHDDHENHDNHKHNHAFEFELDLNPFLRIYEKEERVLKIHHMKCFFEYMVSFMERLEDLDDCDRISRVYHKQNSPSLTNISYTSSFNGDLPPPKNPKDPMR</sequence>
<reference evidence="2 3" key="1">
    <citation type="submission" date="2021-01" db="EMBL/GenBank/DDBJ databases">
        <title>Chryseolinea sp. Jin1 Genome sequencing and assembly.</title>
        <authorList>
            <person name="Kim I."/>
        </authorList>
    </citation>
    <scope>NUCLEOTIDE SEQUENCE [LARGE SCALE GENOMIC DNA]</scope>
    <source>
        <strain evidence="2 3">Jin1</strain>
    </source>
</reference>
<evidence type="ECO:0000256" key="1">
    <source>
        <dbReference type="SAM" id="MobiDB-lite"/>
    </source>
</evidence>
<name>A0ABS1L138_9BACT</name>
<dbReference type="Proteomes" id="UP000613030">
    <property type="component" value="Unassembled WGS sequence"/>
</dbReference>
<feature type="compositionally biased region" description="Basic and acidic residues" evidence="1">
    <location>
        <begin position="30"/>
        <end position="50"/>
    </location>
</feature>
<keyword evidence="3" id="KW-1185">Reference proteome</keyword>
<evidence type="ECO:0000313" key="2">
    <source>
        <dbReference type="EMBL" id="MBL0745404.1"/>
    </source>
</evidence>